<dbReference type="EMBL" id="JBHTMP010000014">
    <property type="protein sequence ID" value="MFD1321723.1"/>
    <property type="molecule type" value="Genomic_DNA"/>
</dbReference>
<keyword evidence="2" id="KW-1185">Reference proteome</keyword>
<evidence type="ECO:0000313" key="1">
    <source>
        <dbReference type="EMBL" id="MFD1321723.1"/>
    </source>
</evidence>
<comment type="caution">
    <text evidence="1">The sequence shown here is derived from an EMBL/GenBank/DDBJ whole genome shotgun (WGS) entry which is preliminary data.</text>
</comment>
<gene>
    <name evidence="1" type="ORF">ACFQ4H_11550</name>
</gene>
<name>A0ABW3YB89_9ACTN</name>
<dbReference type="Proteomes" id="UP001597260">
    <property type="component" value="Unassembled WGS sequence"/>
</dbReference>
<accession>A0ABW3YB89</accession>
<protein>
    <recommendedName>
        <fullName evidence="3">Asp23 family, cell envelope-related function</fullName>
    </recommendedName>
</protein>
<evidence type="ECO:0000313" key="2">
    <source>
        <dbReference type="Proteomes" id="UP001597260"/>
    </source>
</evidence>
<evidence type="ECO:0008006" key="3">
    <source>
        <dbReference type="Google" id="ProtNLM"/>
    </source>
</evidence>
<sequence length="104" mass="11119">MTGHESIARAVRDAVLAVPGVVRLTPGAPMEVSTQFPGGKVVGVRLGDPVEVHVAVDRAPVVPVAERIRTAVREVLDRAGENRPVEVVVDDIEPVALTTITRRR</sequence>
<dbReference type="RefSeq" id="WP_377569969.1">
    <property type="nucleotide sequence ID" value="NZ_JBHTMP010000014.1"/>
</dbReference>
<proteinExistence type="predicted"/>
<reference evidence="2" key="1">
    <citation type="journal article" date="2019" name="Int. J. Syst. Evol. Microbiol.">
        <title>The Global Catalogue of Microorganisms (GCM) 10K type strain sequencing project: providing services to taxonomists for standard genome sequencing and annotation.</title>
        <authorList>
            <consortium name="The Broad Institute Genomics Platform"/>
            <consortium name="The Broad Institute Genome Sequencing Center for Infectious Disease"/>
            <person name="Wu L."/>
            <person name="Ma J."/>
        </authorList>
    </citation>
    <scope>NUCLEOTIDE SEQUENCE [LARGE SCALE GENOMIC DNA]</scope>
    <source>
        <strain evidence="2">JCM 31037</strain>
    </source>
</reference>
<organism evidence="1 2">
    <name type="scientific">Micromonospora sonneratiae</name>
    <dbReference type="NCBI Taxonomy" id="1184706"/>
    <lineage>
        <taxon>Bacteria</taxon>
        <taxon>Bacillati</taxon>
        <taxon>Actinomycetota</taxon>
        <taxon>Actinomycetes</taxon>
        <taxon>Micromonosporales</taxon>
        <taxon>Micromonosporaceae</taxon>
        <taxon>Micromonospora</taxon>
    </lineage>
</organism>